<organism evidence="3">
    <name type="scientific">Lepeophtheirus salmonis</name>
    <name type="common">Salmon louse</name>
    <name type="synonym">Caligus salmonis</name>
    <dbReference type="NCBI Taxonomy" id="72036"/>
    <lineage>
        <taxon>Eukaryota</taxon>
        <taxon>Metazoa</taxon>
        <taxon>Ecdysozoa</taxon>
        <taxon>Arthropoda</taxon>
        <taxon>Crustacea</taxon>
        <taxon>Multicrustacea</taxon>
        <taxon>Hexanauplia</taxon>
        <taxon>Copepoda</taxon>
        <taxon>Siphonostomatoida</taxon>
        <taxon>Caligidae</taxon>
        <taxon>Lepeophtheirus</taxon>
    </lineage>
</organism>
<reference evidence="3" key="1">
    <citation type="submission" date="2014-05" db="EMBL/GenBank/DDBJ databases">
        <authorList>
            <person name="Chronopoulou M."/>
        </authorList>
    </citation>
    <scope>NUCLEOTIDE SEQUENCE</scope>
    <source>
        <tissue evidence="3">Whole organism</tissue>
    </source>
</reference>
<accession>A0A0K2V171</accession>
<feature type="region of interest" description="Disordered" evidence="2">
    <location>
        <begin position="38"/>
        <end position="57"/>
    </location>
</feature>
<proteinExistence type="predicted"/>
<evidence type="ECO:0000256" key="1">
    <source>
        <dbReference type="SAM" id="Coils"/>
    </source>
</evidence>
<name>A0A0K2V171_LEPSM</name>
<keyword evidence="1" id="KW-0175">Coiled coil</keyword>
<feature type="compositionally biased region" description="Basic residues" evidence="2">
    <location>
        <begin position="39"/>
        <end position="54"/>
    </location>
</feature>
<feature type="coiled-coil region" evidence="1">
    <location>
        <begin position="195"/>
        <end position="222"/>
    </location>
</feature>
<dbReference type="AlphaFoldDB" id="A0A0K2V171"/>
<evidence type="ECO:0000313" key="3">
    <source>
        <dbReference type="EMBL" id="CDW44060.1"/>
    </source>
</evidence>
<sequence>MTEDVKFQVDPASLASILNNKEKADTFKRPMKLKDMKASRIRPKFGHSEKKKKATPVIGPKLSLSEQKFPCDYKPRLFTKTRRELHFQGSGEPWSKAAPLAVVGTLRAAPNAIIRESLPGPLRPSLNMTELKKYFEDDSTCSFEDLEKRLKTPAKKKIVAIPCERRSNSQCDLRHESQSVHKSPSLENLSSRHWLTEAQNSLKEIRDENVILSEQLLEIDKRISERRKRFKELWGVSPKSINKVRSQKSDLVRKILGGTNLFHPPPSSVLHHSPPQSHQESATPFAKPDINVNIPICLNKQSGNMLIASENQINESSLCFHSPQRFDISAPTPMALKHLSQRVKLELSSLYDD</sequence>
<protein>
    <submittedName>
        <fullName evidence="3">Uncharacterized protein</fullName>
    </submittedName>
</protein>
<dbReference type="EMBL" id="HACA01026699">
    <property type="protein sequence ID" value="CDW44060.1"/>
    <property type="molecule type" value="Transcribed_RNA"/>
</dbReference>
<evidence type="ECO:0000256" key="2">
    <source>
        <dbReference type="SAM" id="MobiDB-lite"/>
    </source>
</evidence>